<evidence type="ECO:0000256" key="3">
    <source>
        <dbReference type="ARBA" id="ARBA00022801"/>
    </source>
</evidence>
<feature type="region of interest" description="Disordered" evidence="5">
    <location>
        <begin position="164"/>
        <end position="195"/>
    </location>
</feature>
<dbReference type="InterPro" id="IPR022927">
    <property type="entry name" value="RppH"/>
</dbReference>
<comment type="cofactor">
    <cofactor evidence="4">
        <name>a divalent metal cation</name>
        <dbReference type="ChEBI" id="CHEBI:60240"/>
    </cofactor>
</comment>
<dbReference type="Proteomes" id="UP001589769">
    <property type="component" value="Unassembled WGS sequence"/>
</dbReference>
<comment type="cofactor">
    <cofactor evidence="1">
        <name>Mn(2+)</name>
        <dbReference type="ChEBI" id="CHEBI:29035"/>
    </cofactor>
</comment>
<dbReference type="InterPro" id="IPR020084">
    <property type="entry name" value="NUDIX_hydrolase_CS"/>
</dbReference>
<dbReference type="NCBIfam" id="NF001934">
    <property type="entry name" value="PRK00714.1-1"/>
    <property type="match status" value="1"/>
</dbReference>
<proteinExistence type="inferred from homology"/>
<sequence>MIDFDGYRPNVGIVICNQKGQVFWAKRYNQNSWQFPQGGINPRETPEQAMYRELYEEVGLTQNDVKIIYSSKQWLRYKLPKRLIRFDSRPVCIGQKQRWFLLQLTSPESKINVNTSVSPEFDGWRWVSFWYPVRQVVSFKRDVYRKVMKEFASVLFSEKEMISSTGSNNENRRTYIEKKSASTKYQKRPVHKTRG</sequence>
<evidence type="ECO:0000313" key="8">
    <source>
        <dbReference type="Proteomes" id="UP001589769"/>
    </source>
</evidence>
<evidence type="ECO:0000259" key="6">
    <source>
        <dbReference type="PROSITE" id="PS51462"/>
    </source>
</evidence>
<evidence type="ECO:0000256" key="1">
    <source>
        <dbReference type="ARBA" id="ARBA00001936"/>
    </source>
</evidence>
<evidence type="ECO:0000256" key="4">
    <source>
        <dbReference type="HAMAP-Rule" id="MF_00298"/>
    </source>
</evidence>
<comment type="function">
    <text evidence="4">Accelerates the degradation of transcripts by removing pyrophosphate from the 5'-end of triphosphorylated RNA, leading to a more labile monophosphorylated state that can stimulate subsequent ribonuclease cleavage.</text>
</comment>
<keyword evidence="8" id="KW-1185">Reference proteome</keyword>
<dbReference type="Pfam" id="PF00293">
    <property type="entry name" value="NUDIX"/>
    <property type="match status" value="1"/>
</dbReference>
<dbReference type="InterPro" id="IPR015797">
    <property type="entry name" value="NUDIX_hydrolase-like_dom_sf"/>
</dbReference>
<organism evidence="7 8">
    <name type="scientific">Gallibacterium melopsittaci</name>
    <dbReference type="NCBI Taxonomy" id="516063"/>
    <lineage>
        <taxon>Bacteria</taxon>
        <taxon>Pseudomonadati</taxon>
        <taxon>Pseudomonadota</taxon>
        <taxon>Gammaproteobacteria</taxon>
        <taxon>Pasteurellales</taxon>
        <taxon>Pasteurellaceae</taxon>
        <taxon>Gallibacterium</taxon>
    </lineage>
</organism>
<comment type="cofactor">
    <cofactor evidence="2">
        <name>Mg(2+)</name>
        <dbReference type="ChEBI" id="CHEBI:18420"/>
    </cofactor>
</comment>
<evidence type="ECO:0000256" key="5">
    <source>
        <dbReference type="SAM" id="MobiDB-lite"/>
    </source>
</evidence>
<dbReference type="Gene3D" id="3.90.79.10">
    <property type="entry name" value="Nucleoside Triphosphate Pyrophosphohydrolase"/>
    <property type="match status" value="1"/>
</dbReference>
<dbReference type="RefSeq" id="WP_382372947.1">
    <property type="nucleotide sequence ID" value="NZ_JBHLWA010000008.1"/>
</dbReference>
<dbReference type="PANTHER" id="PTHR23114">
    <property type="entry name" value="M7GPPPN-MRNA HYDROLASE"/>
    <property type="match status" value="1"/>
</dbReference>
<evidence type="ECO:0000256" key="2">
    <source>
        <dbReference type="ARBA" id="ARBA00001946"/>
    </source>
</evidence>
<dbReference type="NCBIfam" id="NF001938">
    <property type="entry name" value="PRK00714.1-5"/>
    <property type="match status" value="1"/>
</dbReference>
<dbReference type="GO" id="GO:0016787">
    <property type="term" value="F:hydrolase activity"/>
    <property type="evidence" value="ECO:0007669"/>
    <property type="project" value="UniProtKB-KW"/>
</dbReference>
<gene>
    <name evidence="4 7" type="primary">rppH</name>
    <name evidence="4" type="synonym">nudH</name>
    <name evidence="7" type="ORF">ACFFHT_01945</name>
</gene>
<dbReference type="HAMAP" id="MF_00298">
    <property type="entry name" value="Nudix_RppH"/>
    <property type="match status" value="1"/>
</dbReference>
<feature type="compositionally biased region" description="Basic and acidic residues" evidence="5">
    <location>
        <begin position="170"/>
        <end position="180"/>
    </location>
</feature>
<reference evidence="7 8" key="1">
    <citation type="submission" date="2024-09" db="EMBL/GenBank/DDBJ databases">
        <authorList>
            <person name="Sun Q."/>
            <person name="Mori K."/>
        </authorList>
    </citation>
    <scope>NUCLEOTIDE SEQUENCE [LARGE SCALE GENOMIC DNA]</scope>
    <source>
        <strain evidence="7 8">CCM 7538</strain>
    </source>
</reference>
<name>A0ABV6HTY6_9PAST</name>
<protein>
    <recommendedName>
        <fullName evidence="4">RNA pyrophosphohydrolase</fullName>
        <ecNumber evidence="4">3.6.1.-</ecNumber>
    </recommendedName>
    <alternativeName>
        <fullName evidence="4">(Di)nucleoside polyphosphate hydrolase</fullName>
    </alternativeName>
</protein>
<dbReference type="PROSITE" id="PS00893">
    <property type="entry name" value="NUDIX_BOX"/>
    <property type="match status" value="1"/>
</dbReference>
<dbReference type="InterPro" id="IPR020476">
    <property type="entry name" value="Nudix_hydrolase"/>
</dbReference>
<comment type="similarity">
    <text evidence="4">Belongs to the Nudix hydrolase family. RppH subfamily.</text>
</comment>
<evidence type="ECO:0000313" key="7">
    <source>
        <dbReference type="EMBL" id="MFC0322329.1"/>
    </source>
</evidence>
<dbReference type="CDD" id="cd03671">
    <property type="entry name" value="NUDIX_Ap4A_hydrolase_plant_like"/>
    <property type="match status" value="1"/>
</dbReference>
<dbReference type="EMBL" id="JBHLWA010000008">
    <property type="protein sequence ID" value="MFC0322329.1"/>
    <property type="molecule type" value="Genomic_DNA"/>
</dbReference>
<dbReference type="SUPFAM" id="SSF55811">
    <property type="entry name" value="Nudix"/>
    <property type="match status" value="1"/>
</dbReference>
<dbReference type="EC" id="3.6.1.-" evidence="4"/>
<feature type="compositionally biased region" description="Basic residues" evidence="5">
    <location>
        <begin position="185"/>
        <end position="195"/>
    </location>
</feature>
<dbReference type="PANTHER" id="PTHR23114:SF17">
    <property type="entry name" value="M7GPPPN-MRNA HYDROLASE"/>
    <property type="match status" value="1"/>
</dbReference>
<accession>A0ABV6HTY6</accession>
<dbReference type="PRINTS" id="PR00502">
    <property type="entry name" value="NUDIXFAMILY"/>
</dbReference>
<dbReference type="InterPro" id="IPR000086">
    <property type="entry name" value="NUDIX_hydrolase_dom"/>
</dbReference>
<feature type="short sequence motif" description="Nudix box" evidence="4">
    <location>
        <begin position="38"/>
        <end position="59"/>
    </location>
</feature>
<comment type="caution">
    <text evidence="7">The sequence shown here is derived from an EMBL/GenBank/DDBJ whole genome shotgun (WGS) entry which is preliminary data.</text>
</comment>
<dbReference type="PROSITE" id="PS51462">
    <property type="entry name" value="NUDIX"/>
    <property type="match status" value="1"/>
</dbReference>
<feature type="domain" description="Nudix hydrolase" evidence="6">
    <location>
        <begin position="6"/>
        <end position="149"/>
    </location>
</feature>
<keyword evidence="3 4" id="KW-0378">Hydrolase</keyword>
<dbReference type="NCBIfam" id="NF001937">
    <property type="entry name" value="PRK00714.1-4"/>
    <property type="match status" value="1"/>
</dbReference>